<keyword evidence="2" id="KW-1185">Reference proteome</keyword>
<sequence length="165" mass="18473">MNINIPGNHFTEITNDMDVLNRVPAEKDLSKVNLYGRFVGTMENLEHLYGQAQRTEKESSAAFYAAAKTEYQEKLAAQTLEHIARLYGQYKTKLKAGEQDRTLGAEILTYQDDFDAMIAHDDSAISSIGQKGSDILAKVAELNEEYLSQTAQKTIFDEVKAIFEG</sequence>
<dbReference type="Proteomes" id="UP000198892">
    <property type="component" value="Unassembled WGS sequence"/>
</dbReference>
<proteinExistence type="predicted"/>
<reference evidence="2" key="1">
    <citation type="submission" date="2016-10" db="EMBL/GenBank/DDBJ databases">
        <authorList>
            <person name="Varghese N."/>
            <person name="Submissions S."/>
        </authorList>
    </citation>
    <scope>NUCLEOTIDE SEQUENCE [LARGE SCALE GENOMIC DNA]</scope>
    <source>
        <strain evidence="2">S7</strain>
    </source>
</reference>
<organism evidence="1 2">
    <name type="scientific">Salibacterium halotolerans</name>
    <dbReference type="NCBI Taxonomy" id="1884432"/>
    <lineage>
        <taxon>Bacteria</taxon>
        <taxon>Bacillati</taxon>
        <taxon>Bacillota</taxon>
        <taxon>Bacilli</taxon>
        <taxon>Bacillales</taxon>
        <taxon>Bacillaceae</taxon>
    </lineage>
</organism>
<dbReference type="STRING" id="1884432.SAMN05518683_11468"/>
<dbReference type="AlphaFoldDB" id="A0A1I5UUX1"/>
<evidence type="ECO:0000313" key="2">
    <source>
        <dbReference type="Proteomes" id="UP000198892"/>
    </source>
</evidence>
<name>A0A1I5UUX1_9BACI</name>
<gene>
    <name evidence="1" type="ORF">SAMN05518683_11468</name>
</gene>
<dbReference type="EMBL" id="FOXD01000014">
    <property type="protein sequence ID" value="SFP99104.1"/>
    <property type="molecule type" value="Genomic_DNA"/>
</dbReference>
<accession>A0A1I5UUX1</accession>
<evidence type="ECO:0000313" key="1">
    <source>
        <dbReference type="EMBL" id="SFP99104.1"/>
    </source>
</evidence>
<protein>
    <submittedName>
        <fullName evidence="1">Uncharacterized protein</fullName>
    </submittedName>
</protein>
<dbReference type="RefSeq" id="WP_093337948.1">
    <property type="nucleotide sequence ID" value="NZ_FOXD01000014.1"/>
</dbReference>